<dbReference type="RefSeq" id="WP_002230554.1">
    <property type="nucleotide sequence ID" value="NZ_CP033696.1"/>
</dbReference>
<dbReference type="GO" id="GO:0008168">
    <property type="term" value="F:methyltransferase activity"/>
    <property type="evidence" value="ECO:0007669"/>
    <property type="project" value="UniProtKB-KW"/>
</dbReference>
<protein>
    <submittedName>
        <fullName evidence="1">Modification methylase</fullName>
    </submittedName>
</protein>
<proteinExistence type="predicted"/>
<reference evidence="2" key="1">
    <citation type="journal article" date="2004" name="DNA Res.">
        <title>Complete genome sequence of Yersinia pestis strain 91001, an isolate avirulent to humans.</title>
        <authorList>
            <person name="Song Y."/>
            <person name="Tong Z."/>
            <person name="Wang J."/>
            <person name="Wang L."/>
            <person name="Guo Z."/>
            <person name="Han Y."/>
            <person name="Zhang J."/>
            <person name="Pei D."/>
            <person name="Zhou D."/>
            <person name="Qin H."/>
            <person name="Pang X."/>
            <person name="Han Y."/>
            <person name="Zhai J."/>
            <person name="Li M."/>
            <person name="Cui B."/>
            <person name="Qi Z."/>
            <person name="Jin L."/>
            <person name="Dai R."/>
            <person name="Chen F."/>
            <person name="Li S."/>
            <person name="Ye C."/>
            <person name="Du Z."/>
            <person name="Lin W."/>
            <person name="Wang J."/>
            <person name="Yu J."/>
            <person name="Yang H."/>
            <person name="Wang J."/>
            <person name="Huang P."/>
            <person name="Yang R."/>
        </authorList>
    </citation>
    <scope>NUCLEOTIDE SEQUENCE [LARGE SCALE GENOMIC DNA]</scope>
    <source>
        <strain evidence="2">91001 / Biovar Mediaevalis</strain>
    </source>
</reference>
<dbReference type="EMBL" id="AE017042">
    <property type="protein sequence ID" value="AAS63938.1"/>
    <property type="molecule type" value="Genomic_DNA"/>
</dbReference>
<dbReference type="GO" id="GO:0032259">
    <property type="term" value="P:methylation"/>
    <property type="evidence" value="ECO:0007669"/>
    <property type="project" value="UniProtKB-KW"/>
</dbReference>
<dbReference type="Proteomes" id="UP000001019">
    <property type="component" value="Chromosome"/>
</dbReference>
<dbReference type="HOGENOM" id="CLU_027633_1_0_6"/>
<dbReference type="SUPFAM" id="SSF53335">
    <property type="entry name" value="S-adenosyl-L-methionine-dependent methyltransferases"/>
    <property type="match status" value="1"/>
</dbReference>
<organism evidence="1 2">
    <name type="scientific">Yersinia pestis</name>
    <dbReference type="NCBI Taxonomy" id="632"/>
    <lineage>
        <taxon>Bacteria</taxon>
        <taxon>Pseudomonadati</taxon>
        <taxon>Pseudomonadota</taxon>
        <taxon>Gammaproteobacteria</taxon>
        <taxon>Enterobacterales</taxon>
        <taxon>Yersiniaceae</taxon>
        <taxon>Yersinia</taxon>
    </lineage>
</organism>
<keyword evidence="1" id="KW-0808">Transferase</keyword>
<dbReference type="REBASE" id="7667">
    <property type="entry name" value="M.YpeMORF3790P"/>
</dbReference>
<accession>A0A0H2W8N5</accession>
<keyword evidence="1" id="KW-0489">Methyltransferase</keyword>
<dbReference type="KEGG" id="ypm:YP_3790"/>
<dbReference type="InterPro" id="IPR029063">
    <property type="entry name" value="SAM-dependent_MTases_sf"/>
</dbReference>
<gene>
    <name evidence="1" type="ordered locus">YP_3790</name>
</gene>
<evidence type="ECO:0000313" key="2">
    <source>
        <dbReference type="Proteomes" id="UP000001019"/>
    </source>
</evidence>
<dbReference type="EnsemblBacteria" id="AAS63938">
    <property type="protein sequence ID" value="AAS63938"/>
    <property type="gene ID" value="YP_3790"/>
</dbReference>
<dbReference type="Gene3D" id="3.40.50.150">
    <property type="entry name" value="Vaccinia Virus protein VP39"/>
    <property type="match status" value="2"/>
</dbReference>
<name>A0A0H2W8N5_YERPE</name>
<evidence type="ECO:0000313" key="1">
    <source>
        <dbReference type="EMBL" id="AAS63938.1"/>
    </source>
</evidence>
<dbReference type="AlphaFoldDB" id="A0A0H2W8N5"/>
<sequence>MNDIDKDNMLLNKVISNSKGDKAYWSFKGRAKRQYCHALIQYPAMMVPAMQGELIDAVLEIDSNVTSIIDPFVGSGTTLGEAMRRGLDFVGMDINPLSILACEVKSGPLYIDSFKEKFIFLLDKIRADLRVDIAVQIKNIDKWFTKEVQLDLSKIYRAIQDESSKWARKVFWLCMSNTVRTVCNSRSSTFKLHIKSFNQIENIPNTLEVFTKNIEKSIVALCEQKNILTEMGSLKRSISKSKSKIKIIHADTSKKMKKNIQCDLLVSSPPYGDNNTTVTYGQFSYLSLKWIDEKDIDNLKIKGLLETQNKIDSSSLGGSLKGANEKMELLKYKSPTLLNTVKEISKVNSENVKKLITFIFDLDLALDNALLYLRKNAYMIWTLGNRRISNIEVPLDRIMREILEYKGCVFIHQIEREILSKRMAMKNSIANTMDKELILIMRK</sequence>